<dbReference type="InterPro" id="IPR000073">
    <property type="entry name" value="AB_hydrolase_1"/>
</dbReference>
<dbReference type="EMBL" id="BAAAZG010000028">
    <property type="protein sequence ID" value="GAA4080267.1"/>
    <property type="molecule type" value="Genomic_DNA"/>
</dbReference>
<dbReference type="PANTHER" id="PTHR37946">
    <property type="entry name" value="SLL1969 PROTEIN"/>
    <property type="match status" value="1"/>
</dbReference>
<sequence length="261" mass="26409">MWVLGGLSPRRRALVVGVAVLVAVVVAVVAVRVVGGGGDGDAPPQDRPGPVVLVPGYGGGAGGLRVLADRLRRDGRQAFVLDLPGDGTGDLREQARALDRRVGEALRGGAPSVDVVGHSAGGVVARLWAAEHDGARKARRIVSLGSPHRGAQLAAAGTAFGAAACPAACRQLAPGSDLLRDLGGRVPGRPAWMSVWTSLDETVTPPESARLGGAVNVVVQDVCPNARTGHADLPSDPYVMGIVLRALGTAPLTEPSGCAPA</sequence>
<organism evidence="3 4">
    <name type="scientific">Actinomadura miaoliensis</name>
    <dbReference type="NCBI Taxonomy" id="430685"/>
    <lineage>
        <taxon>Bacteria</taxon>
        <taxon>Bacillati</taxon>
        <taxon>Actinomycetota</taxon>
        <taxon>Actinomycetes</taxon>
        <taxon>Streptosporangiales</taxon>
        <taxon>Thermomonosporaceae</taxon>
        <taxon>Actinomadura</taxon>
    </lineage>
</organism>
<keyword evidence="1" id="KW-0812">Transmembrane</keyword>
<feature type="domain" description="AB hydrolase-1" evidence="2">
    <location>
        <begin position="50"/>
        <end position="148"/>
    </location>
</feature>
<evidence type="ECO:0000259" key="2">
    <source>
        <dbReference type="Pfam" id="PF00561"/>
    </source>
</evidence>
<dbReference type="Pfam" id="PF00561">
    <property type="entry name" value="Abhydrolase_1"/>
    <property type="match status" value="1"/>
</dbReference>
<keyword evidence="4" id="KW-1185">Reference proteome</keyword>
<comment type="caution">
    <text evidence="3">The sequence shown here is derived from an EMBL/GenBank/DDBJ whole genome shotgun (WGS) entry which is preliminary data.</text>
</comment>
<evidence type="ECO:0000256" key="1">
    <source>
        <dbReference type="SAM" id="Phobius"/>
    </source>
</evidence>
<dbReference type="PANTHER" id="PTHR37946:SF1">
    <property type="entry name" value="SLL1969 PROTEIN"/>
    <property type="match status" value="1"/>
</dbReference>
<name>A0ABP7W3L2_9ACTN</name>
<reference evidence="4" key="1">
    <citation type="journal article" date="2019" name="Int. J. Syst. Evol. Microbiol.">
        <title>The Global Catalogue of Microorganisms (GCM) 10K type strain sequencing project: providing services to taxonomists for standard genome sequencing and annotation.</title>
        <authorList>
            <consortium name="The Broad Institute Genomics Platform"/>
            <consortium name="The Broad Institute Genome Sequencing Center for Infectious Disease"/>
            <person name="Wu L."/>
            <person name="Ma J."/>
        </authorList>
    </citation>
    <scope>NUCLEOTIDE SEQUENCE [LARGE SCALE GENOMIC DNA]</scope>
    <source>
        <strain evidence="4">JCM 16702</strain>
    </source>
</reference>
<accession>A0ABP7W3L2</accession>
<dbReference type="Proteomes" id="UP001500683">
    <property type="component" value="Unassembled WGS sequence"/>
</dbReference>
<dbReference type="SUPFAM" id="SSF53474">
    <property type="entry name" value="alpha/beta-Hydrolases"/>
    <property type="match status" value="1"/>
</dbReference>
<keyword evidence="1" id="KW-0472">Membrane</keyword>
<gene>
    <name evidence="3" type="ORF">GCM10022214_43500</name>
</gene>
<protein>
    <recommendedName>
        <fullName evidence="2">AB hydrolase-1 domain-containing protein</fullName>
    </recommendedName>
</protein>
<feature type="transmembrane region" description="Helical" evidence="1">
    <location>
        <begin position="12"/>
        <end position="31"/>
    </location>
</feature>
<proteinExistence type="predicted"/>
<dbReference type="InterPro" id="IPR029058">
    <property type="entry name" value="AB_hydrolase_fold"/>
</dbReference>
<evidence type="ECO:0000313" key="4">
    <source>
        <dbReference type="Proteomes" id="UP001500683"/>
    </source>
</evidence>
<feature type="transmembrane region" description="Helical" evidence="1">
    <location>
        <begin position="51"/>
        <end position="68"/>
    </location>
</feature>
<keyword evidence="1" id="KW-1133">Transmembrane helix</keyword>
<evidence type="ECO:0000313" key="3">
    <source>
        <dbReference type="EMBL" id="GAA4080267.1"/>
    </source>
</evidence>
<dbReference type="Gene3D" id="3.40.50.1820">
    <property type="entry name" value="alpha/beta hydrolase"/>
    <property type="match status" value="1"/>
</dbReference>
<dbReference type="RefSeq" id="WP_344950353.1">
    <property type="nucleotide sequence ID" value="NZ_BAAAZG010000028.1"/>
</dbReference>